<evidence type="ECO:0000313" key="2">
    <source>
        <dbReference type="EMBL" id="EZP83264.1"/>
    </source>
</evidence>
<accession>A0A031K239</accession>
<name>A0A031K239_9SPHN</name>
<dbReference type="STRING" id="158500.BES08_05250"/>
<proteinExistence type="predicted"/>
<dbReference type="eggNOG" id="ENOG50337R6">
    <property type="taxonomic scope" value="Bacteria"/>
</dbReference>
<dbReference type="Proteomes" id="UP000024329">
    <property type="component" value="Unassembled WGS sequence"/>
</dbReference>
<feature type="signal peptide" evidence="1">
    <location>
        <begin position="1"/>
        <end position="25"/>
    </location>
</feature>
<evidence type="ECO:0000313" key="3">
    <source>
        <dbReference type="Proteomes" id="UP000024329"/>
    </source>
</evidence>
<reference evidence="2 3" key="1">
    <citation type="submission" date="2014-03" db="EMBL/GenBank/DDBJ databases">
        <title>Whole genome sequence of Novosphingobium resinovorum KF1.</title>
        <authorList>
            <person name="Gan H.M."/>
            <person name="Gan H.Y."/>
            <person name="Chew T.H."/>
            <person name="Savka M.A."/>
        </authorList>
    </citation>
    <scope>NUCLEOTIDE SEQUENCE [LARGE SCALE GENOMIC DNA]</scope>
    <source>
        <strain evidence="2 3">KF1</strain>
    </source>
</reference>
<dbReference type="EMBL" id="JFYZ01000003">
    <property type="protein sequence ID" value="EZP83264.1"/>
    <property type="molecule type" value="Genomic_DNA"/>
</dbReference>
<sequence>MMYVRHFVRALLAGVLVLCSAQVVAQEKTGNKPGFSLKPGTVRIVLMRPTIRVGEQSTGGMNEPNADWTAQARENLGTALKDAQGQLGNVVVDYDEGTSSDGSVVGQYENLFGTVADSVIEFQFFPGNRLPTKKRKDTFEWGVGPGIAEISSLKNADYALFINTYDSYGSAGRKALQIFSAMAGVSVTSGVHWGHAGLVDLKTGELVWLNADRQMGGDVRTPEGAIKRVTQLLEGFPGRMAGVPVAVK</sequence>
<feature type="chain" id="PRO_5001557127" evidence="1">
    <location>
        <begin position="26"/>
        <end position="248"/>
    </location>
</feature>
<organism evidence="2 3">
    <name type="scientific">Novosphingobium resinovorum</name>
    <dbReference type="NCBI Taxonomy" id="158500"/>
    <lineage>
        <taxon>Bacteria</taxon>
        <taxon>Pseudomonadati</taxon>
        <taxon>Pseudomonadota</taxon>
        <taxon>Alphaproteobacteria</taxon>
        <taxon>Sphingomonadales</taxon>
        <taxon>Sphingomonadaceae</taxon>
        <taxon>Novosphingobium</taxon>
    </lineage>
</organism>
<comment type="caution">
    <text evidence="2">The sequence shown here is derived from an EMBL/GenBank/DDBJ whole genome shotgun (WGS) entry which is preliminary data.</text>
</comment>
<evidence type="ECO:0000256" key="1">
    <source>
        <dbReference type="SAM" id="SignalP"/>
    </source>
</evidence>
<keyword evidence="1" id="KW-0732">Signal</keyword>
<gene>
    <name evidence="2" type="ORF">BV97_01374</name>
</gene>
<dbReference type="PATRIC" id="fig|158500.4.peg.1409"/>
<protein>
    <submittedName>
        <fullName evidence="2">Uncharacterized protein</fullName>
    </submittedName>
</protein>
<dbReference type="AlphaFoldDB" id="A0A031K239"/>